<keyword evidence="3" id="KW-1185">Reference proteome</keyword>
<sequence length="500" mass="57234">MRITTNLGRYLGFSLPNGRPQRRDFLHILEKTNQRLAAWKLKLLNRAGKLCLIKSVVSSLLVYSMQVNWLPKGLCSDLEKSMRRFLWANKDRFQALVGWDLVTTDKGVGGLGIKDLRLMNLALLGKLIWSMLHDHDKPWVEVLSSKYLKGDSILNAKIPSSSSPAWHSILLALQELRDGFLPKLNDGRSSLWYKDWTGLGCLCKLVDYVHISDTHLKVLDVYTDDSWNFNCLRTQLPSQLLDQLSSFPGPSNISAQDCFVWSASTSGVYSTRSAYALLKGTTNDTIQWRKVWKSKLPEKIKFLLWLLLHQALPTNVFRNHCNLQDSPYFSRCSGNIETILHCIRVCPYSRELWTRLDLAQINDFHILDPVAWIFQQLSAKDKELRMLTIWWAWHWRNNMLLDFSFCSVNYVVRCIYLDPLNLRLSLSSDFQLTPTLFPLDSSTIRLNVDGCWFSDQSRLGFGGLIWDVSGRWLAGFSGNCSHGDPSLAELLAVLDGLKIT</sequence>
<dbReference type="CDD" id="cd06222">
    <property type="entry name" value="RNase_H_like"/>
    <property type="match status" value="1"/>
</dbReference>
<accession>A0A151QRL3</accession>
<protein>
    <submittedName>
        <fullName evidence="2">Ribonuclease H protein At1g65750 family</fullName>
    </submittedName>
</protein>
<dbReference type="EMBL" id="KQ485073">
    <property type="protein sequence ID" value="KYP32892.1"/>
    <property type="molecule type" value="Genomic_DNA"/>
</dbReference>
<evidence type="ECO:0000313" key="3">
    <source>
        <dbReference type="Proteomes" id="UP000075243"/>
    </source>
</evidence>
<reference evidence="2" key="1">
    <citation type="journal article" date="2012" name="Nat. Biotechnol.">
        <title>Draft genome sequence of pigeonpea (Cajanus cajan), an orphan legume crop of resource-poor farmers.</title>
        <authorList>
            <person name="Varshney R.K."/>
            <person name="Chen W."/>
            <person name="Li Y."/>
            <person name="Bharti A.K."/>
            <person name="Saxena R.K."/>
            <person name="Schlueter J.A."/>
            <person name="Donoghue M.T."/>
            <person name="Azam S."/>
            <person name="Fan G."/>
            <person name="Whaley A.M."/>
            <person name="Farmer A.D."/>
            <person name="Sheridan J."/>
            <person name="Iwata A."/>
            <person name="Tuteja R."/>
            <person name="Penmetsa R.V."/>
            <person name="Wu W."/>
            <person name="Upadhyaya H.D."/>
            <person name="Yang S.P."/>
            <person name="Shah T."/>
            <person name="Saxena K.B."/>
            <person name="Michael T."/>
            <person name="McCombie W.R."/>
            <person name="Yang B."/>
            <person name="Zhang G."/>
            <person name="Yang H."/>
            <person name="Wang J."/>
            <person name="Spillane C."/>
            <person name="Cook D.R."/>
            <person name="May G.D."/>
            <person name="Xu X."/>
            <person name="Jackson S.A."/>
        </authorList>
    </citation>
    <scope>NUCLEOTIDE SEQUENCE [LARGE SCALE GENOMIC DNA]</scope>
</reference>
<dbReference type="PANTHER" id="PTHR33116">
    <property type="entry name" value="REVERSE TRANSCRIPTASE ZINC-BINDING DOMAIN-CONTAINING PROTEIN-RELATED-RELATED"/>
    <property type="match status" value="1"/>
</dbReference>
<evidence type="ECO:0000259" key="1">
    <source>
        <dbReference type="Pfam" id="PF13966"/>
    </source>
</evidence>
<evidence type="ECO:0000313" key="2">
    <source>
        <dbReference type="EMBL" id="KYP32892.1"/>
    </source>
</evidence>
<organism evidence="2 3">
    <name type="scientific">Cajanus cajan</name>
    <name type="common">Pigeon pea</name>
    <name type="synonym">Cajanus indicus</name>
    <dbReference type="NCBI Taxonomy" id="3821"/>
    <lineage>
        <taxon>Eukaryota</taxon>
        <taxon>Viridiplantae</taxon>
        <taxon>Streptophyta</taxon>
        <taxon>Embryophyta</taxon>
        <taxon>Tracheophyta</taxon>
        <taxon>Spermatophyta</taxon>
        <taxon>Magnoliopsida</taxon>
        <taxon>eudicotyledons</taxon>
        <taxon>Gunneridae</taxon>
        <taxon>Pentapetalae</taxon>
        <taxon>rosids</taxon>
        <taxon>fabids</taxon>
        <taxon>Fabales</taxon>
        <taxon>Fabaceae</taxon>
        <taxon>Papilionoideae</taxon>
        <taxon>50 kb inversion clade</taxon>
        <taxon>NPAAA clade</taxon>
        <taxon>indigoferoid/millettioid clade</taxon>
        <taxon>Phaseoleae</taxon>
        <taxon>Cajanus</taxon>
    </lineage>
</organism>
<feature type="domain" description="Reverse transcriptase zinc-binding" evidence="1">
    <location>
        <begin position="269"/>
        <end position="353"/>
    </location>
</feature>
<dbReference type="STRING" id="3821.A0A151QRL3"/>
<dbReference type="PANTHER" id="PTHR33116:SF86">
    <property type="entry name" value="REVERSE TRANSCRIPTASE DOMAIN-CONTAINING PROTEIN"/>
    <property type="match status" value="1"/>
</dbReference>
<dbReference type="InterPro" id="IPR044730">
    <property type="entry name" value="RNase_H-like_dom_plant"/>
</dbReference>
<gene>
    <name evidence="2" type="ORF">KK1_046314</name>
</gene>
<dbReference type="AlphaFoldDB" id="A0A151QRL3"/>
<proteinExistence type="predicted"/>
<name>A0A151QRL3_CAJCA</name>
<dbReference type="Proteomes" id="UP000075243">
    <property type="component" value="Unassembled WGS sequence"/>
</dbReference>
<dbReference type="InterPro" id="IPR026960">
    <property type="entry name" value="RVT-Znf"/>
</dbReference>
<dbReference type="Gramene" id="C.cajan_45059.t">
    <property type="protein sequence ID" value="C.cajan_45059.t.cds1"/>
    <property type="gene ID" value="C.cajan_45059"/>
</dbReference>
<dbReference type="Pfam" id="PF13966">
    <property type="entry name" value="zf-RVT"/>
    <property type="match status" value="1"/>
</dbReference>